<dbReference type="SMART" id="SM00065">
    <property type="entry name" value="GAF"/>
    <property type="match status" value="1"/>
</dbReference>
<dbReference type="SUPFAM" id="SSF56112">
    <property type="entry name" value="Protein kinase-like (PK-like)"/>
    <property type="match status" value="1"/>
</dbReference>
<dbReference type="InterPro" id="IPR029016">
    <property type="entry name" value="GAF-like_dom_sf"/>
</dbReference>
<dbReference type="Pfam" id="PF13191">
    <property type="entry name" value="AAA_16"/>
    <property type="match status" value="1"/>
</dbReference>
<dbReference type="InterPro" id="IPR001245">
    <property type="entry name" value="Ser-Thr/Tyr_kinase_cat_dom"/>
</dbReference>
<dbReference type="SMART" id="SM00220">
    <property type="entry name" value="S_TKc"/>
    <property type="match status" value="1"/>
</dbReference>
<feature type="domain" description="Protein kinase" evidence="3">
    <location>
        <begin position="7"/>
        <end position="276"/>
    </location>
</feature>
<dbReference type="InterPro" id="IPR036890">
    <property type="entry name" value="HATPase_C_sf"/>
</dbReference>
<dbReference type="EMBL" id="JAGGLB010000035">
    <property type="protein sequence ID" value="MBP1995544.1"/>
    <property type="molecule type" value="Genomic_DNA"/>
</dbReference>
<dbReference type="InterPro" id="IPR000719">
    <property type="entry name" value="Prot_kinase_dom"/>
</dbReference>
<evidence type="ECO:0000256" key="1">
    <source>
        <dbReference type="ARBA" id="ARBA00008171"/>
    </source>
</evidence>
<dbReference type="PROSITE" id="PS50011">
    <property type="entry name" value="PROTEIN_KINASE_DOM"/>
    <property type="match status" value="1"/>
</dbReference>
<feature type="coiled-coil region" evidence="2">
    <location>
        <begin position="1531"/>
        <end position="1558"/>
    </location>
</feature>
<dbReference type="SUPFAM" id="SSF55874">
    <property type="entry name" value="ATPase domain of HSP90 chaperone/DNA topoisomerase II/histidine kinase"/>
    <property type="match status" value="1"/>
</dbReference>
<dbReference type="Pfam" id="PF01590">
    <property type="entry name" value="GAF"/>
    <property type="match status" value="1"/>
</dbReference>
<protein>
    <submittedName>
        <fullName evidence="4">ATPase/signal transduction histidine kinase</fullName>
    </submittedName>
</protein>
<dbReference type="Gene3D" id="3.40.50.300">
    <property type="entry name" value="P-loop containing nucleotide triphosphate hydrolases"/>
    <property type="match status" value="1"/>
</dbReference>
<dbReference type="InterPro" id="IPR027417">
    <property type="entry name" value="P-loop_NTPase"/>
</dbReference>
<dbReference type="Pfam" id="PF07714">
    <property type="entry name" value="PK_Tyr_Ser-Thr"/>
    <property type="match status" value="1"/>
</dbReference>
<evidence type="ECO:0000313" key="5">
    <source>
        <dbReference type="Proteomes" id="UP001519287"/>
    </source>
</evidence>
<sequence>MLKLPGYRTIECIGESSDTFYYRCIHIKEGIRVIAITTRDEYPGEKAIASYKSEYEVLGKLDGGGAVKPVCLEWSGHRPVLLVEDFNGIPLSQLIRNRSHEQLGSATEFSMHNLLDIASKLAGCLKQIHRKHIVHNAIYPFHILINTRTMEVKLAGFRQSSHLHEHPVHTEQSNLSIEMLPYMSPEQTGRVNRMSDYRTDFYSLGVTLYEWFTGSLPFYTKDALELIHSHIAGMPLPLNERDPLIPLTVSELVLKCMQKAPEARYRSAFSIETDLLACMDQWSQTGNVVPFELADQDESEQLHISPIMYGRRKEKEQLLQARERISSGKSEFVLVSGQAGIGKTTFIRDTLRKQASYGLLISGKFAPFQSDTPYSAWKQAIEELVAQLLTGKEREIELWKLRIMEGIGDYGQLLVELVPQLELLIGPQPHVPNLPAMEAQNRFHLILNRFIHVFADAGHPLIIFLDDLQWADDASLQFINQLMLYWQSQYLLLIGACREEELELSHPMDQLKDLWVEKEKQVVSIRLFPLEAEDIKLLLADTMGTTSGNLEELTAVMMLKTDGHPFYIKPFLQHAYDQGFVTFQGLDRSWQWDLQQMSGIEATGRAIGYLSSKLDGIPLSTRRLLSWAAFLGRKFDLELLTQLTSLSLTEAAAGMEQAVKAGLLHAAGSSPSGAAAFVFQHDRILQDLYSLVPEEERASWHRQVGQLLKSRLHTHSQQEMLLFEVVKHLNAAISCIRNEAERRELAVLNDLAGQKAKQSTAYEAALRYYRQATMLLEEKDWQTDYEAMYQTFQERAICEFLCANFDEADKLFEALLQKSDSDLRSAQLYITIIELESNQYNYHKVIDLGHKALQLLQVRQLPETTNISLLRHWLRIQWKLRGRSVESLRSLPPMTDPRYLAAIAVFTSMGVVYFMYDRQSWASSILVMLELTLDYGCAPESSIAYVGMAILHTMQTRKYKDAYKWGMLACEMSESHPRVRAITINAFSICYDSWRRYDPDLYDRFVGNIERTRLETGSLWHVNMSILFASAIALFLGKPIEGAYQLIVNHAYEIKRNHSSRQFNSAVVLAQLFVRLTGEPHDNDPFTDIDVYDESFTLIDQGKHDQGLLDGIYFMSYLTSYLFGRYKEAYIYVLKADKLNEGRKKGEYEYGAHGMYYVLIMAALYDSVSPQEQRQFLKLMQHYKNHMKRIAKRCPENYKHKYLLLAAEISRVTRLKLKAERLYEEAYVDAEKHGHVHNMAIASECAGKFHLGQGNVYLAAVCMTRAHQAYLNWGAKAKAADLEARFKHLLLIDNKSPVDGIDYYAVMKSVQAISQEVVMEKLLDTLMRILLQNAGAERGALIFEQEHVLFVEAYGTAGHIELASEMLDSTDKVSTAIVGYVARTMEEIVLEDASSEGLFTNSTYVQKRKLKSVVCMPIVKNNQMVCILYLENNMSAGVFTHGRMDVLKLLCSQCAISIDNARLYTNIERLKNSLEDQVKERTRTLEHAMEETAAALTQVSIQSERNRISAEVHDIVGHALTSSILQIEAGKRQLHTNKEDARVRLQNVQDQLRHSLSEIRRSVHMLKQGESFDLKEELLKLIRNTEHQANVSIHVTIKQIPELTGVYNHVIYHALQEGLTNGIRHGAADIFHFTLKTEGNLLVFRLEDNGEGADQINPGFGLTAMRDRVEGLGGNLYIEPVTGQGCLLQIVIPYLL</sequence>
<dbReference type="CDD" id="cd16917">
    <property type="entry name" value="HATPase_UhpB-NarQ-NarX-like"/>
    <property type="match status" value="1"/>
</dbReference>
<dbReference type="PANTHER" id="PTHR43642:SF1">
    <property type="entry name" value="HYBRID SIGNAL TRANSDUCTION HISTIDINE KINASE G"/>
    <property type="match status" value="1"/>
</dbReference>
<evidence type="ECO:0000313" key="4">
    <source>
        <dbReference type="EMBL" id="MBP1995544.1"/>
    </source>
</evidence>
<keyword evidence="2" id="KW-0175">Coiled coil</keyword>
<dbReference type="GO" id="GO:0016301">
    <property type="term" value="F:kinase activity"/>
    <property type="evidence" value="ECO:0007669"/>
    <property type="project" value="UniProtKB-KW"/>
</dbReference>
<dbReference type="PANTHER" id="PTHR43642">
    <property type="entry name" value="HYBRID SIGNAL TRANSDUCTION HISTIDINE KINASE G"/>
    <property type="match status" value="1"/>
</dbReference>
<dbReference type="SUPFAM" id="SSF55781">
    <property type="entry name" value="GAF domain-like"/>
    <property type="match status" value="1"/>
</dbReference>
<keyword evidence="5" id="KW-1185">Reference proteome</keyword>
<evidence type="ECO:0000259" key="3">
    <source>
        <dbReference type="PROSITE" id="PS50011"/>
    </source>
</evidence>
<comment type="caution">
    <text evidence="4">The sequence shown here is derived from an EMBL/GenBank/DDBJ whole genome shotgun (WGS) entry which is preliminary data.</text>
</comment>
<dbReference type="Pfam" id="PF07730">
    <property type="entry name" value="HisKA_3"/>
    <property type="match status" value="1"/>
</dbReference>
<organism evidence="4 5">
    <name type="scientific">Paenibacillus eucommiae</name>
    <dbReference type="NCBI Taxonomy" id="1355755"/>
    <lineage>
        <taxon>Bacteria</taxon>
        <taxon>Bacillati</taxon>
        <taxon>Bacillota</taxon>
        <taxon>Bacilli</taxon>
        <taxon>Bacillales</taxon>
        <taxon>Paenibacillaceae</taxon>
        <taxon>Paenibacillus</taxon>
    </lineage>
</organism>
<dbReference type="SUPFAM" id="SSF52540">
    <property type="entry name" value="P-loop containing nucleoside triphosphate hydrolases"/>
    <property type="match status" value="1"/>
</dbReference>
<comment type="similarity">
    <text evidence="1">Belongs to the protein kinase superfamily. TKL Ser/Thr protein kinase family. ROCO subfamily.</text>
</comment>
<dbReference type="InterPro" id="IPR053159">
    <property type="entry name" value="Hybrid_Histidine_Kinase"/>
</dbReference>
<name>A0ABS4J6R1_9BACL</name>
<dbReference type="InterPro" id="IPR011712">
    <property type="entry name" value="Sig_transdc_His_kin_sub3_dim/P"/>
</dbReference>
<reference evidence="4 5" key="1">
    <citation type="submission" date="2021-03" db="EMBL/GenBank/DDBJ databases">
        <title>Genomic Encyclopedia of Type Strains, Phase IV (KMG-IV): sequencing the most valuable type-strain genomes for metagenomic binning, comparative biology and taxonomic classification.</title>
        <authorList>
            <person name="Goeker M."/>
        </authorList>
    </citation>
    <scope>NUCLEOTIDE SEQUENCE [LARGE SCALE GENOMIC DNA]</scope>
    <source>
        <strain evidence="4 5">DSM 26048</strain>
    </source>
</reference>
<evidence type="ECO:0000256" key="2">
    <source>
        <dbReference type="SAM" id="Coils"/>
    </source>
</evidence>
<dbReference type="InterPro" id="IPR011009">
    <property type="entry name" value="Kinase-like_dom_sf"/>
</dbReference>
<dbReference type="Gene3D" id="1.10.510.10">
    <property type="entry name" value="Transferase(Phosphotransferase) domain 1"/>
    <property type="match status" value="1"/>
</dbReference>
<dbReference type="Gene3D" id="3.30.450.40">
    <property type="match status" value="1"/>
</dbReference>
<dbReference type="Gene3D" id="1.20.5.1930">
    <property type="match status" value="1"/>
</dbReference>
<dbReference type="Gene3D" id="3.30.565.10">
    <property type="entry name" value="Histidine kinase-like ATPase, C-terminal domain"/>
    <property type="match status" value="1"/>
</dbReference>
<dbReference type="InterPro" id="IPR041664">
    <property type="entry name" value="AAA_16"/>
</dbReference>
<keyword evidence="4" id="KW-0808">Transferase</keyword>
<proteinExistence type="inferred from homology"/>
<feature type="coiled-coil region" evidence="2">
    <location>
        <begin position="1460"/>
        <end position="1491"/>
    </location>
</feature>
<dbReference type="InterPro" id="IPR003018">
    <property type="entry name" value="GAF"/>
</dbReference>
<dbReference type="RefSeq" id="WP_209977335.1">
    <property type="nucleotide sequence ID" value="NZ_JAGGLB010000035.1"/>
</dbReference>
<dbReference type="Proteomes" id="UP001519287">
    <property type="component" value="Unassembled WGS sequence"/>
</dbReference>
<accession>A0ABS4J6R1</accession>
<keyword evidence="4" id="KW-0418">Kinase</keyword>
<gene>
    <name evidence="4" type="ORF">J2Z66_007186</name>
</gene>